<evidence type="ECO:0000256" key="3">
    <source>
        <dbReference type="ARBA" id="ARBA00022691"/>
    </source>
</evidence>
<evidence type="ECO:0000259" key="4">
    <source>
        <dbReference type="Pfam" id="PF05175"/>
    </source>
</evidence>
<dbReference type="GO" id="GO:0008276">
    <property type="term" value="F:protein methyltransferase activity"/>
    <property type="evidence" value="ECO:0007669"/>
    <property type="project" value="TreeGrafter"/>
</dbReference>
<dbReference type="PANTHER" id="PTHR45875">
    <property type="entry name" value="METHYLTRANSFERASE N6AMT1"/>
    <property type="match status" value="1"/>
</dbReference>
<keyword evidence="6" id="KW-1185">Reference proteome</keyword>
<sequence>MKEMFEYNDTYYYVHENVYEPAEDTFLLIDNLQVDRKDRVLEIGTGTGLVAVTAAKKSMKVVATDVNPHAIECASKNIITNRTYNVELRHGDLFETVEGEKFDLILFNTPYLPTGEEETVEGDLNAAWDGGENGRDVIDRFLDELLEHLTPKGRVQLVQSSLSDNKETLEKLKNMGFEASITAKEHAFFEDIVVITGILN</sequence>
<dbReference type="KEGG" id="mcub:MCBB_2217"/>
<evidence type="ECO:0000313" key="6">
    <source>
        <dbReference type="Proteomes" id="UP000094707"/>
    </source>
</evidence>
<evidence type="ECO:0000256" key="1">
    <source>
        <dbReference type="ARBA" id="ARBA00022603"/>
    </source>
</evidence>
<dbReference type="InterPro" id="IPR029063">
    <property type="entry name" value="SAM-dependent_MTases_sf"/>
</dbReference>
<accession>A0A1D3L5C8</accession>
<gene>
    <name evidence="5" type="ORF">MCBB_2217</name>
</gene>
<dbReference type="NCBIfam" id="NF011529">
    <property type="entry name" value="PRK14968.1-3"/>
    <property type="match status" value="1"/>
</dbReference>
<feature type="domain" description="Methyltransferase small" evidence="4">
    <location>
        <begin position="25"/>
        <end position="112"/>
    </location>
</feature>
<dbReference type="GO" id="GO:0035657">
    <property type="term" value="C:eRF1 methyltransferase complex"/>
    <property type="evidence" value="ECO:0007669"/>
    <property type="project" value="TreeGrafter"/>
</dbReference>
<dbReference type="PANTHER" id="PTHR45875:SF1">
    <property type="entry name" value="METHYLTRANSFERASE N6AMT1"/>
    <property type="match status" value="1"/>
</dbReference>
<evidence type="ECO:0000313" key="5">
    <source>
        <dbReference type="EMBL" id="SCG86756.1"/>
    </source>
</evidence>
<dbReference type="SUPFAM" id="SSF53335">
    <property type="entry name" value="S-adenosyl-L-methionine-dependent methyltransferases"/>
    <property type="match status" value="1"/>
</dbReference>
<dbReference type="InterPro" id="IPR004557">
    <property type="entry name" value="PrmC-related"/>
</dbReference>
<dbReference type="NCBIfam" id="TIGR00537">
    <property type="entry name" value="hemK_rel_arch"/>
    <property type="match status" value="1"/>
</dbReference>
<keyword evidence="1" id="KW-0489">Methyltransferase</keyword>
<dbReference type="EMBL" id="LT607756">
    <property type="protein sequence ID" value="SCG86756.1"/>
    <property type="molecule type" value="Genomic_DNA"/>
</dbReference>
<dbReference type="InterPro" id="IPR007848">
    <property type="entry name" value="Small_mtfrase_dom"/>
</dbReference>
<dbReference type="Gene3D" id="3.40.50.150">
    <property type="entry name" value="Vaccinia Virus protein VP39"/>
    <property type="match status" value="1"/>
</dbReference>
<protein>
    <recommendedName>
        <fullName evidence="4">Methyltransferase small domain-containing protein</fullName>
    </recommendedName>
</protein>
<reference evidence="5 6" key="1">
    <citation type="submission" date="2016-08" db="EMBL/GenBank/DDBJ databases">
        <authorList>
            <person name="Seilhamer J.J."/>
        </authorList>
    </citation>
    <scope>NUCLEOTIDE SEQUENCE [LARGE SCALE GENOMIC DNA]</scope>
    <source>
        <strain evidence="5">Buetzberg</strain>
    </source>
</reference>
<proteinExistence type="predicted"/>
<dbReference type="AlphaFoldDB" id="A0A1D3L5C8"/>
<dbReference type="Pfam" id="PF05175">
    <property type="entry name" value="MTS"/>
    <property type="match status" value="1"/>
</dbReference>
<dbReference type="GO" id="GO:0032259">
    <property type="term" value="P:methylation"/>
    <property type="evidence" value="ECO:0007669"/>
    <property type="project" value="UniProtKB-KW"/>
</dbReference>
<keyword evidence="2" id="KW-0808">Transferase</keyword>
<dbReference type="Proteomes" id="UP000094707">
    <property type="component" value="Chromosome I"/>
</dbReference>
<dbReference type="InterPro" id="IPR052190">
    <property type="entry name" value="Euk-Arch_PrmC-MTase"/>
</dbReference>
<keyword evidence="3" id="KW-0949">S-adenosyl-L-methionine</keyword>
<dbReference type="CDD" id="cd02440">
    <property type="entry name" value="AdoMet_MTases"/>
    <property type="match status" value="1"/>
</dbReference>
<organism evidence="5 6">
    <name type="scientific">Methanobacterium congolense</name>
    <dbReference type="NCBI Taxonomy" id="118062"/>
    <lineage>
        <taxon>Archaea</taxon>
        <taxon>Methanobacteriati</taxon>
        <taxon>Methanobacteriota</taxon>
        <taxon>Methanomada group</taxon>
        <taxon>Methanobacteria</taxon>
        <taxon>Methanobacteriales</taxon>
        <taxon>Methanobacteriaceae</taxon>
        <taxon>Methanobacterium</taxon>
    </lineage>
</organism>
<dbReference type="PATRIC" id="fig|129848.4.peg.2263"/>
<name>A0A1D3L5C8_9EURY</name>
<dbReference type="GO" id="GO:0008757">
    <property type="term" value="F:S-adenosylmethionine-dependent methyltransferase activity"/>
    <property type="evidence" value="ECO:0007669"/>
    <property type="project" value="TreeGrafter"/>
</dbReference>
<evidence type="ECO:0000256" key="2">
    <source>
        <dbReference type="ARBA" id="ARBA00022679"/>
    </source>
</evidence>
<dbReference type="STRING" id="118062.MCBB_2217"/>